<evidence type="ECO:0000313" key="1">
    <source>
        <dbReference type="EMBL" id="MFD1687522.1"/>
    </source>
</evidence>
<comment type="caution">
    <text evidence="1">The sequence shown here is derived from an EMBL/GenBank/DDBJ whole genome shotgun (WGS) entry which is preliminary data.</text>
</comment>
<name>A0ABD6DYX7_9EURY</name>
<dbReference type="AlphaFoldDB" id="A0ABD6DYX7"/>
<accession>A0ABD6DYX7</accession>
<dbReference type="Proteomes" id="UP001597092">
    <property type="component" value="Unassembled WGS sequence"/>
</dbReference>
<protein>
    <submittedName>
        <fullName evidence="1">Uncharacterized protein</fullName>
    </submittedName>
</protein>
<gene>
    <name evidence="1" type="ORF">ACFSAS_18200</name>
</gene>
<keyword evidence="2" id="KW-1185">Reference proteome</keyword>
<dbReference type="EMBL" id="JBHUDP010000014">
    <property type="protein sequence ID" value="MFD1687522.1"/>
    <property type="molecule type" value="Genomic_DNA"/>
</dbReference>
<proteinExistence type="predicted"/>
<reference evidence="1 2" key="1">
    <citation type="journal article" date="2019" name="Int. J. Syst. Evol. Microbiol.">
        <title>The Global Catalogue of Microorganisms (GCM) 10K type strain sequencing project: providing services to taxonomists for standard genome sequencing and annotation.</title>
        <authorList>
            <consortium name="The Broad Institute Genomics Platform"/>
            <consortium name="The Broad Institute Genome Sequencing Center for Infectious Disease"/>
            <person name="Wu L."/>
            <person name="Ma J."/>
        </authorList>
    </citation>
    <scope>NUCLEOTIDE SEQUENCE [LARGE SCALE GENOMIC DNA]</scope>
    <source>
        <strain evidence="1 2">CGMCC 1.10387</strain>
    </source>
</reference>
<organism evidence="1 2">
    <name type="scientific">Halobellus litoreus</name>
    <dbReference type="NCBI Taxonomy" id="755310"/>
    <lineage>
        <taxon>Archaea</taxon>
        <taxon>Methanobacteriati</taxon>
        <taxon>Methanobacteriota</taxon>
        <taxon>Stenosarchaea group</taxon>
        <taxon>Halobacteria</taxon>
        <taxon>Halobacteriales</taxon>
        <taxon>Haloferacaceae</taxon>
        <taxon>Halobellus</taxon>
    </lineage>
</organism>
<evidence type="ECO:0000313" key="2">
    <source>
        <dbReference type="Proteomes" id="UP001597092"/>
    </source>
</evidence>
<dbReference type="RefSeq" id="WP_256309043.1">
    <property type="nucleotide sequence ID" value="NZ_JANHAW010000004.1"/>
</dbReference>
<sequence>MNKTTSPNIDLTGEWEGKTESQTVKDQIYEVATISAVAIAMNSE</sequence>